<dbReference type="InterPro" id="IPR052418">
    <property type="entry name" value="Apolipoprotein_B"/>
</dbReference>
<dbReference type="Proteomes" id="UP001219934">
    <property type="component" value="Unassembled WGS sequence"/>
</dbReference>
<dbReference type="GO" id="GO:0120020">
    <property type="term" value="F:cholesterol transfer activity"/>
    <property type="evidence" value="ECO:0007669"/>
    <property type="project" value="TreeGrafter"/>
</dbReference>
<dbReference type="GO" id="GO:0050750">
    <property type="term" value="F:low-density lipoprotein particle receptor binding"/>
    <property type="evidence" value="ECO:0007669"/>
    <property type="project" value="TreeGrafter"/>
</dbReference>
<dbReference type="GO" id="GO:0034361">
    <property type="term" value="C:very-low-density lipoprotein particle"/>
    <property type="evidence" value="ECO:0007669"/>
    <property type="project" value="TreeGrafter"/>
</dbReference>
<protein>
    <recommendedName>
        <fullName evidence="3">Apolipoprotein B</fullName>
    </recommendedName>
</protein>
<keyword evidence="2" id="KW-1185">Reference proteome</keyword>
<comment type="caution">
    <text evidence="1">The sequence shown here is derived from an EMBL/GenBank/DDBJ whole genome shotgun (WGS) entry which is preliminary data.</text>
</comment>
<evidence type="ECO:0000313" key="2">
    <source>
        <dbReference type="Proteomes" id="UP001219934"/>
    </source>
</evidence>
<dbReference type="EMBL" id="JAPTMU010000268">
    <property type="protein sequence ID" value="KAJ4919645.1"/>
    <property type="molecule type" value="Genomic_DNA"/>
</dbReference>
<dbReference type="PANTHER" id="PTHR13769:SF5">
    <property type="entry name" value="APOLIPOPROTEIN B-100-RELATED"/>
    <property type="match status" value="1"/>
</dbReference>
<reference evidence="1" key="1">
    <citation type="submission" date="2022-11" db="EMBL/GenBank/DDBJ databases">
        <title>Chromosome-level genome of Pogonophryne albipinna.</title>
        <authorList>
            <person name="Jo E."/>
        </authorList>
    </citation>
    <scope>NUCLEOTIDE SEQUENCE</scope>
    <source>
        <strain evidence="1">SGF0006</strain>
        <tissue evidence="1">Muscle</tissue>
    </source>
</reference>
<sequence>MKQQITAESGTLSFFKFNVRNEVEAPIIKNSLMVASGHVNLYDLKAELKANHDTELYGEISGVLSNGINIVVRPVELIFDFQNKGNAKVNIFESPIAKIDLQNDYSATLKPNSQKINTVALARLNQYKISYNYTVDNNPHDAGIFVAMESEANLDFLSCPISIPEFDLPFVDFRTPEITGLNVYEQTGLNNILTTTEQTVDVDAKIVYRKSETAPLVDMMGLIQIPSVGNLITELSVKSAILNLNVNAGLYAEEDLVFRLGATTASVFEGFKAKLDGTTSLTTRRGIKLANSLSLENAHIEGTHDSTISIITQTFETAVSVSTVAKIALPILNLEANQHLVADTKTNANALSTFRMTGDVNLPLIKAVGKAEVDQSLKLEGSFEFVSMESSTKANIYSTMLEDNSFLGGLDNDFNLYLNNDGLHSTSKIIADAKLNQATTKVIVMDVNENLAVEASLSRVYAVLKYSGNNEAHLFNFNTNGKHDVNANIDFAPTSSLTADMEIEISQPSSLGMFSIFEKAVTDVTGAKQKIFINGKFVSPLYTTNVAAEVEGSAPVFKINFRSSATSPVVFLEYDLDSSITINLEHAGVRLTGKAVFTHTDLSMDIQHIISHTSSDSRLTLNADINSPAFTDVNLRYTVREDGISATISIPSTGFLGLQLHGRSPLQMNSRIYGRYASDAAKDVDFFTIRASAKEANKINVKMIFNMEMPDIMLSGLQERIPAIASCFSSFSEKHQLLKHSAQLKNSIIYYTEEAHKIANNHAPHLSEVSILFKNTVAQLENTLFIDKAQYDAIAFYINAFYESYLNLMTTITKFTNTALDNWSMNNTINYILDVFRTVANQYYFAVTDYLEQAPAQYSSYVRVEGRKLEIII</sequence>
<dbReference type="GO" id="GO:0034359">
    <property type="term" value="C:mature chylomicron"/>
    <property type="evidence" value="ECO:0007669"/>
    <property type="project" value="TreeGrafter"/>
</dbReference>
<name>A0AAD6A810_9TELE</name>
<gene>
    <name evidence="1" type="ORF">JOQ06_027830</name>
</gene>
<dbReference type="GO" id="GO:0034362">
    <property type="term" value="C:low-density lipoprotein particle"/>
    <property type="evidence" value="ECO:0007669"/>
    <property type="project" value="TreeGrafter"/>
</dbReference>
<evidence type="ECO:0008006" key="3">
    <source>
        <dbReference type="Google" id="ProtNLM"/>
    </source>
</evidence>
<dbReference type="GO" id="GO:0042953">
    <property type="term" value="P:lipoprotein transport"/>
    <property type="evidence" value="ECO:0007669"/>
    <property type="project" value="TreeGrafter"/>
</dbReference>
<dbReference type="GO" id="GO:0030301">
    <property type="term" value="P:cholesterol transport"/>
    <property type="evidence" value="ECO:0007669"/>
    <property type="project" value="TreeGrafter"/>
</dbReference>
<proteinExistence type="predicted"/>
<dbReference type="PANTHER" id="PTHR13769">
    <property type="entry name" value="APOLIPOPROTEIN B"/>
    <property type="match status" value="1"/>
</dbReference>
<organism evidence="1 2">
    <name type="scientific">Pogonophryne albipinna</name>
    <dbReference type="NCBI Taxonomy" id="1090488"/>
    <lineage>
        <taxon>Eukaryota</taxon>
        <taxon>Metazoa</taxon>
        <taxon>Chordata</taxon>
        <taxon>Craniata</taxon>
        <taxon>Vertebrata</taxon>
        <taxon>Euteleostomi</taxon>
        <taxon>Actinopterygii</taxon>
        <taxon>Neopterygii</taxon>
        <taxon>Teleostei</taxon>
        <taxon>Neoteleostei</taxon>
        <taxon>Acanthomorphata</taxon>
        <taxon>Eupercaria</taxon>
        <taxon>Perciformes</taxon>
        <taxon>Notothenioidei</taxon>
        <taxon>Pogonophryne</taxon>
    </lineage>
</organism>
<evidence type="ECO:0000313" key="1">
    <source>
        <dbReference type="EMBL" id="KAJ4919645.1"/>
    </source>
</evidence>
<accession>A0AAD6A810</accession>
<dbReference type="GO" id="GO:0042632">
    <property type="term" value="P:cholesterol homeostasis"/>
    <property type="evidence" value="ECO:0007669"/>
    <property type="project" value="TreeGrafter"/>
</dbReference>
<dbReference type="GO" id="GO:0006642">
    <property type="term" value="P:triglyceride mobilization"/>
    <property type="evidence" value="ECO:0007669"/>
    <property type="project" value="TreeGrafter"/>
</dbReference>
<dbReference type="AlphaFoldDB" id="A0AAD6A810"/>